<dbReference type="AlphaFoldDB" id="A0AA38ZT97"/>
<accession>A0AA38ZT97</accession>
<dbReference type="Proteomes" id="UP001168098">
    <property type="component" value="Unassembled WGS sequence"/>
</dbReference>
<organism evidence="3 4">
    <name type="scientific">Vitis rotundifolia</name>
    <name type="common">Muscadine grape</name>
    <dbReference type="NCBI Taxonomy" id="103349"/>
    <lineage>
        <taxon>Eukaryota</taxon>
        <taxon>Viridiplantae</taxon>
        <taxon>Streptophyta</taxon>
        <taxon>Embryophyta</taxon>
        <taxon>Tracheophyta</taxon>
        <taxon>Spermatophyta</taxon>
        <taxon>Magnoliopsida</taxon>
        <taxon>eudicotyledons</taxon>
        <taxon>Gunneridae</taxon>
        <taxon>Pentapetalae</taxon>
        <taxon>rosids</taxon>
        <taxon>Vitales</taxon>
        <taxon>Vitaceae</taxon>
        <taxon>Viteae</taxon>
        <taxon>Vitis</taxon>
    </lineage>
</organism>
<feature type="compositionally biased region" description="Basic residues" evidence="1">
    <location>
        <begin position="298"/>
        <end position="313"/>
    </location>
</feature>
<evidence type="ECO:0000313" key="4">
    <source>
        <dbReference type="Proteomes" id="UP001168098"/>
    </source>
</evidence>
<gene>
    <name evidence="3" type="ORF">PVL29_009771</name>
</gene>
<feature type="region of interest" description="Disordered" evidence="1">
    <location>
        <begin position="230"/>
        <end position="323"/>
    </location>
</feature>
<sequence>MANSPSDTGFTKCFSGAVRRLLCTGSLPTHPSDQIPELSTDELKNPCKDSVGEAKVEFGASPGIVGRLMGLDSLPERNWVPRAAALNSITRSMSLNFMDYFPEFDPAQGGQHRRVRTSVSFREVPTSPHQQNHDCFVLFLENVDEAGEMGPHMRKSETRFPELKQKKEERSKSKDNSKEKALVKRRESGENSKRACKGKNEPKRVSGKLSSKLGTCYGVEDSGSVLLQKKKDVPATSKGKSPVREASVGSKFTKKKDKGQRGVSKVEPECDSENSSPVSVLDHYGFPVHHPTPSSAGHSRKMGKMGSKRKKSSSKMANWDYPAPNLIRISNTEDQEQRAIKKKENKQSKKDYYTEMFSKICKLTEEEMKESKWEAKEASKTEYFEEICTEFEQQILNLLLHQVVNELEEFPM</sequence>
<name>A0AA38ZT97_VITRO</name>
<feature type="region of interest" description="Disordered" evidence="1">
    <location>
        <begin position="149"/>
        <end position="209"/>
    </location>
</feature>
<feature type="compositionally biased region" description="Basic and acidic residues" evidence="1">
    <location>
        <begin position="154"/>
        <end position="204"/>
    </location>
</feature>
<reference evidence="3 4" key="1">
    <citation type="journal article" date="2023" name="BMC Biotechnol.">
        <title>Vitis rotundifolia cv Carlos genome sequencing.</title>
        <authorList>
            <person name="Huff M."/>
            <person name="Hulse-Kemp A."/>
            <person name="Scheffler B."/>
            <person name="Youngblood R."/>
            <person name="Simpson S."/>
            <person name="Babiker E."/>
            <person name="Staton M."/>
        </authorList>
    </citation>
    <scope>NUCLEOTIDE SEQUENCE [LARGE SCALE GENOMIC DNA]</scope>
    <source>
        <tissue evidence="3">Leaf</tissue>
    </source>
</reference>
<dbReference type="PANTHER" id="PTHR35499">
    <property type="entry name" value="OS05G0128300 PROTEIN"/>
    <property type="match status" value="1"/>
</dbReference>
<comment type="caution">
    <text evidence="3">The sequence shown here is derived from an EMBL/GenBank/DDBJ whole genome shotgun (WGS) entry which is preliminary data.</text>
</comment>
<feature type="domain" description="DUF3741" evidence="2">
    <location>
        <begin position="61"/>
        <end position="77"/>
    </location>
</feature>
<evidence type="ECO:0000256" key="1">
    <source>
        <dbReference type="SAM" id="MobiDB-lite"/>
    </source>
</evidence>
<proteinExistence type="predicted"/>
<dbReference type="EMBL" id="JARBHA010000008">
    <property type="protein sequence ID" value="KAJ9693958.1"/>
    <property type="molecule type" value="Genomic_DNA"/>
</dbReference>
<evidence type="ECO:0000313" key="3">
    <source>
        <dbReference type="EMBL" id="KAJ9693958.1"/>
    </source>
</evidence>
<protein>
    <recommendedName>
        <fullName evidence="2">DUF3741 domain-containing protein</fullName>
    </recommendedName>
</protein>
<dbReference type="PANTHER" id="PTHR35499:SF4">
    <property type="entry name" value="ALC-INTERACTING PROTEIN 1"/>
    <property type="match status" value="1"/>
</dbReference>
<dbReference type="Pfam" id="PF14383">
    <property type="entry name" value="VARLMGL"/>
    <property type="match status" value="1"/>
</dbReference>
<keyword evidence="4" id="KW-1185">Reference proteome</keyword>
<evidence type="ECO:0000259" key="2">
    <source>
        <dbReference type="Pfam" id="PF14383"/>
    </source>
</evidence>
<dbReference type="InterPro" id="IPR032795">
    <property type="entry name" value="DUF3741-assoc"/>
</dbReference>